<feature type="compositionally biased region" description="Basic and acidic residues" evidence="1">
    <location>
        <begin position="1"/>
        <end position="12"/>
    </location>
</feature>
<organism evidence="3 4">
    <name type="scientific">Micromonospora purpureochromogenes</name>
    <dbReference type="NCBI Taxonomy" id="47872"/>
    <lineage>
        <taxon>Bacteria</taxon>
        <taxon>Bacillati</taxon>
        <taxon>Actinomycetota</taxon>
        <taxon>Actinomycetes</taxon>
        <taxon>Micromonosporales</taxon>
        <taxon>Micromonosporaceae</taxon>
        <taxon>Micromonospora</taxon>
    </lineage>
</organism>
<evidence type="ECO:0000313" key="3">
    <source>
        <dbReference type="EMBL" id="SCF45126.1"/>
    </source>
</evidence>
<accession>A0A1C5AJ44</accession>
<feature type="transmembrane region" description="Helical" evidence="2">
    <location>
        <begin position="49"/>
        <end position="72"/>
    </location>
</feature>
<sequence>MARDGDINEPTREFPGYPTADTLPARSDDTSPPRPGGSAPSGGPAPRGLLVWLGAAALAVVVLLGAQATGIFPDFRNPFAKEQTDRSQPPLLKSIQDLSRYVAAEGNFQVVVDLQNDRNNVPEFLLKQRTLFVGAGSVEAYVDFTKISEGAVVESADGKSVEIKLPAPQLGKTNLDLQKSYVFAEERGLLNRLGELVNGDPNRQQQVYQLAEERITAAARDSGLTQRAEENTRKMLEGLLRSLGYEKITVTYAAP</sequence>
<evidence type="ECO:0000256" key="1">
    <source>
        <dbReference type="SAM" id="MobiDB-lite"/>
    </source>
</evidence>
<dbReference type="RefSeq" id="WP_088964237.1">
    <property type="nucleotide sequence ID" value="NZ_LT607410.1"/>
</dbReference>
<keyword evidence="2" id="KW-1133">Transmembrane helix</keyword>
<dbReference type="Proteomes" id="UP000198228">
    <property type="component" value="Chromosome I"/>
</dbReference>
<dbReference type="Pfam" id="PF14014">
    <property type="entry name" value="DUF4230"/>
    <property type="match status" value="1"/>
</dbReference>
<gene>
    <name evidence="3" type="ORF">GA0074696_6124</name>
</gene>
<dbReference type="AlphaFoldDB" id="A0A1C5AJ44"/>
<evidence type="ECO:0000313" key="4">
    <source>
        <dbReference type="Proteomes" id="UP000198228"/>
    </source>
</evidence>
<keyword evidence="2" id="KW-0812">Transmembrane</keyword>
<name>A0A1C5AJ44_9ACTN</name>
<proteinExistence type="predicted"/>
<protein>
    <recommendedName>
        <fullName evidence="5">DUF4230 domain-containing protein</fullName>
    </recommendedName>
</protein>
<feature type="region of interest" description="Disordered" evidence="1">
    <location>
        <begin position="1"/>
        <end position="43"/>
    </location>
</feature>
<evidence type="ECO:0000256" key="2">
    <source>
        <dbReference type="SAM" id="Phobius"/>
    </source>
</evidence>
<dbReference type="InterPro" id="IPR025324">
    <property type="entry name" value="DUF4230"/>
</dbReference>
<dbReference type="EMBL" id="LT607410">
    <property type="protein sequence ID" value="SCF45126.1"/>
    <property type="molecule type" value="Genomic_DNA"/>
</dbReference>
<reference evidence="3 4" key="1">
    <citation type="submission" date="2016-06" db="EMBL/GenBank/DDBJ databases">
        <authorList>
            <person name="Kjaerup R.B."/>
            <person name="Dalgaard T.S."/>
            <person name="Juul-Madsen H.R."/>
        </authorList>
    </citation>
    <scope>NUCLEOTIDE SEQUENCE [LARGE SCALE GENOMIC DNA]</scope>
    <source>
        <strain evidence="3 4">DSM 43821</strain>
    </source>
</reference>
<evidence type="ECO:0008006" key="5">
    <source>
        <dbReference type="Google" id="ProtNLM"/>
    </source>
</evidence>
<keyword evidence="2" id="KW-0472">Membrane</keyword>